<evidence type="ECO:0000313" key="2">
    <source>
        <dbReference type="EMBL" id="PWJ84019.1"/>
    </source>
</evidence>
<proteinExistence type="predicted"/>
<keyword evidence="3" id="KW-1185">Reference proteome</keyword>
<dbReference type="EMBL" id="QGGG01000007">
    <property type="protein sequence ID" value="PWJ84019.1"/>
    <property type="molecule type" value="Genomic_DNA"/>
</dbReference>
<dbReference type="Proteomes" id="UP000245396">
    <property type="component" value="Unassembled WGS sequence"/>
</dbReference>
<keyword evidence="1" id="KW-0472">Membrane</keyword>
<evidence type="ECO:0000256" key="1">
    <source>
        <dbReference type="SAM" id="Phobius"/>
    </source>
</evidence>
<name>A0A316C2Q6_PSESE</name>
<comment type="caution">
    <text evidence="2">The sequence shown here is derived from an EMBL/GenBank/DDBJ whole genome shotgun (WGS) entry which is preliminary data.</text>
</comment>
<evidence type="ECO:0008006" key="4">
    <source>
        <dbReference type="Google" id="ProtNLM"/>
    </source>
</evidence>
<keyword evidence="1" id="KW-0812">Transmembrane</keyword>
<gene>
    <name evidence="2" type="ORF">C7441_107181</name>
</gene>
<evidence type="ECO:0000313" key="3">
    <source>
        <dbReference type="Proteomes" id="UP000245396"/>
    </source>
</evidence>
<reference evidence="2 3" key="1">
    <citation type="submission" date="2018-05" db="EMBL/GenBank/DDBJ databases">
        <title>Genomic Encyclopedia of Type Strains, Phase IV (KMG-IV): sequencing the most valuable type-strain genomes for metagenomic binning, comparative biology and taxonomic classification.</title>
        <authorList>
            <person name="Goeker M."/>
        </authorList>
    </citation>
    <scope>NUCLEOTIDE SEQUENCE [LARGE SCALE GENOMIC DNA]</scope>
    <source>
        <strain evidence="2 3">DSM 6986</strain>
    </source>
</reference>
<dbReference type="AlphaFoldDB" id="A0A316C2Q6"/>
<feature type="transmembrane region" description="Helical" evidence="1">
    <location>
        <begin position="89"/>
        <end position="108"/>
    </location>
</feature>
<dbReference type="OrthoDB" id="8100179at2"/>
<organism evidence="2 3">
    <name type="scientific">Pseudaminobacter salicylatoxidans</name>
    <dbReference type="NCBI Taxonomy" id="93369"/>
    <lineage>
        <taxon>Bacteria</taxon>
        <taxon>Pseudomonadati</taxon>
        <taxon>Pseudomonadota</taxon>
        <taxon>Alphaproteobacteria</taxon>
        <taxon>Hyphomicrobiales</taxon>
        <taxon>Phyllobacteriaceae</taxon>
        <taxon>Pseudaminobacter</taxon>
    </lineage>
</organism>
<keyword evidence="1" id="KW-1133">Transmembrane helix</keyword>
<protein>
    <recommendedName>
        <fullName evidence="4">ElaB/YqjD/DUF883 family membrane-anchored ribosome-binding protein</fullName>
    </recommendedName>
</protein>
<dbReference type="STRING" id="1192868.GCA_000304395_04448"/>
<dbReference type="RefSeq" id="WP_109613049.1">
    <property type="nucleotide sequence ID" value="NZ_QGGG01000007.1"/>
</dbReference>
<accession>A0A316C2Q6</accession>
<sequence>MASTFSKLRDNMTDDLEDQIASLRHEVSSLKKALSKRGAAALADSREHASEFRDHATDLYDDFMSRMHDAVPNLQRHGREMRKVARDNPVATAVVGLAVLGLVAGLLMRR</sequence>